<dbReference type="EMBL" id="PEYV01000029">
    <property type="protein sequence ID" value="PIS21610.1"/>
    <property type="molecule type" value="Genomic_DNA"/>
</dbReference>
<organism evidence="3 4">
    <name type="scientific">candidate division WWE3 bacterium CG08_land_8_20_14_0_20_41_15</name>
    <dbReference type="NCBI Taxonomy" id="1975086"/>
    <lineage>
        <taxon>Bacteria</taxon>
        <taxon>Katanobacteria</taxon>
    </lineage>
</organism>
<dbReference type="SUPFAM" id="SSF56112">
    <property type="entry name" value="Protein kinase-like (PK-like)"/>
    <property type="match status" value="1"/>
</dbReference>
<dbReference type="Gene3D" id="3.90.1200.10">
    <property type="match status" value="1"/>
</dbReference>
<evidence type="ECO:0000259" key="2">
    <source>
        <dbReference type="Pfam" id="PF01636"/>
    </source>
</evidence>
<dbReference type="PANTHER" id="PTHR21064:SF6">
    <property type="entry name" value="AMINOGLYCOSIDE PHOSPHOTRANSFERASE DOMAIN-CONTAINING PROTEIN"/>
    <property type="match status" value="1"/>
</dbReference>
<evidence type="ECO:0000313" key="4">
    <source>
        <dbReference type="Proteomes" id="UP000231098"/>
    </source>
</evidence>
<dbReference type="Pfam" id="PF01636">
    <property type="entry name" value="APH"/>
    <property type="match status" value="1"/>
</dbReference>
<dbReference type="AlphaFoldDB" id="A0A2H0X9J5"/>
<dbReference type="InterPro" id="IPR011009">
    <property type="entry name" value="Kinase-like_dom_sf"/>
</dbReference>
<proteinExistence type="inferred from homology"/>
<dbReference type="GO" id="GO:0019202">
    <property type="term" value="F:amino acid kinase activity"/>
    <property type="evidence" value="ECO:0007669"/>
    <property type="project" value="TreeGrafter"/>
</dbReference>
<evidence type="ECO:0000313" key="3">
    <source>
        <dbReference type="EMBL" id="PIS21610.1"/>
    </source>
</evidence>
<dbReference type="Proteomes" id="UP000231098">
    <property type="component" value="Unassembled WGS sequence"/>
</dbReference>
<dbReference type="PANTHER" id="PTHR21064">
    <property type="entry name" value="AMINOGLYCOSIDE PHOSPHOTRANSFERASE DOMAIN-CONTAINING PROTEIN-RELATED"/>
    <property type="match status" value="1"/>
</dbReference>
<gene>
    <name evidence="3" type="ORF">COT51_01715</name>
</gene>
<evidence type="ECO:0000256" key="1">
    <source>
        <dbReference type="ARBA" id="ARBA00038240"/>
    </source>
</evidence>
<reference evidence="4" key="1">
    <citation type="submission" date="2017-09" db="EMBL/GenBank/DDBJ databases">
        <title>Depth-based differentiation of microbial function through sediment-hosted aquifers and enrichment of novel symbionts in the deep terrestrial subsurface.</title>
        <authorList>
            <person name="Probst A.J."/>
            <person name="Ladd B."/>
            <person name="Jarett J.K."/>
            <person name="Geller-Mcgrath D.E."/>
            <person name="Sieber C.M.K."/>
            <person name="Emerson J.B."/>
            <person name="Anantharaman K."/>
            <person name="Thomas B.C."/>
            <person name="Malmstrom R."/>
            <person name="Stieglmeier M."/>
            <person name="Klingl A."/>
            <person name="Woyke T."/>
            <person name="Ryan C.M."/>
            <person name="Banfield J.F."/>
        </authorList>
    </citation>
    <scope>NUCLEOTIDE SEQUENCE [LARGE SCALE GENOMIC DNA]</scope>
</reference>
<comment type="caution">
    <text evidence="3">The sequence shown here is derived from an EMBL/GenBank/DDBJ whole genome shotgun (WGS) entry which is preliminary data.</text>
</comment>
<dbReference type="InterPro" id="IPR002575">
    <property type="entry name" value="Aminoglycoside_PTrfase"/>
</dbReference>
<name>A0A2H0X9J5_UNCKA</name>
<comment type="similarity">
    <text evidence="1">Belongs to the pseudomonas-type ThrB family.</text>
</comment>
<dbReference type="Gene3D" id="3.30.200.20">
    <property type="entry name" value="Phosphorylase Kinase, domain 1"/>
    <property type="match status" value="1"/>
</dbReference>
<accession>A0A2H0X9J5</accession>
<sequence length="328" mass="37720">METALPQIFKENETFTSFVRRVREMKDYSQIEKFVDERYSIDITSFNIFASGYSNLNFIAETNLGKLIIRISRPRRSVGSIYFEEKVSIFLKSKGISVRVPILGKNGELFFDHPYGYTIEVLTFIEGKAWPDDWNLEVVKSSGELLGKIHSLSRNFGTSLDIPRLDIYEKIKDFQNIINLEKSLDTMVFSTLNQCVAFLDTRSLLGSPQSILHGDFGPSNLVFEGNKASGVFDFEGTCFGPSFYDYGVGVAQWAICQNSWDHRKISESFKRGYSLFCPVFDDKLVIFMEKVSLLERICATISFSKDYENESYWKEELHFFVGMLRQIS</sequence>
<dbReference type="InterPro" id="IPR050249">
    <property type="entry name" value="Pseudomonas-type_ThrB"/>
</dbReference>
<protein>
    <recommendedName>
        <fullName evidence="2">Aminoglycoside phosphotransferase domain-containing protein</fullName>
    </recommendedName>
</protein>
<feature type="domain" description="Aminoglycoside phosphotransferase" evidence="2">
    <location>
        <begin position="48"/>
        <end position="258"/>
    </location>
</feature>